<keyword evidence="3" id="KW-1185">Reference proteome</keyword>
<comment type="caution">
    <text evidence="2">The sequence shown here is derived from an EMBL/GenBank/DDBJ whole genome shotgun (WGS) entry which is preliminary data.</text>
</comment>
<dbReference type="SUPFAM" id="SSF52091">
    <property type="entry name" value="SpoIIaa-like"/>
    <property type="match status" value="1"/>
</dbReference>
<dbReference type="Gene3D" id="3.30.750.24">
    <property type="entry name" value="STAS domain"/>
    <property type="match status" value="1"/>
</dbReference>
<evidence type="ECO:0000259" key="1">
    <source>
        <dbReference type="PROSITE" id="PS50801"/>
    </source>
</evidence>
<dbReference type="PROSITE" id="PS50801">
    <property type="entry name" value="STAS"/>
    <property type="match status" value="1"/>
</dbReference>
<accession>A0ABV9DHE5</accession>
<dbReference type="PANTHER" id="PTHR33495">
    <property type="entry name" value="ANTI-SIGMA FACTOR ANTAGONIST TM_1081-RELATED-RELATED"/>
    <property type="match status" value="1"/>
</dbReference>
<organism evidence="2 3">
    <name type="scientific">Virgibacillus kekensis</name>
    <dbReference type="NCBI Taxonomy" id="202261"/>
    <lineage>
        <taxon>Bacteria</taxon>
        <taxon>Bacillati</taxon>
        <taxon>Bacillota</taxon>
        <taxon>Bacilli</taxon>
        <taxon>Bacillales</taxon>
        <taxon>Bacillaceae</taxon>
        <taxon>Virgibacillus</taxon>
    </lineage>
</organism>
<name>A0ABV9DHE5_9BACI</name>
<dbReference type="InterPro" id="IPR036513">
    <property type="entry name" value="STAS_dom_sf"/>
</dbReference>
<sequence length="108" mass="12133">MEEMIKVEKVRNGSECVLFVNGVLDYATMDPFVEHIRAVEDGTTKVTINFKELEFIDSTGIGAIINLAHEANTRHFSVELEGVDEETHELFETIGVYQILSALEEEGE</sequence>
<dbReference type="RefSeq" id="WP_390293841.1">
    <property type="nucleotide sequence ID" value="NZ_JBHSFU010000004.1"/>
</dbReference>
<reference evidence="3" key="1">
    <citation type="journal article" date="2019" name="Int. J. Syst. Evol. Microbiol.">
        <title>The Global Catalogue of Microorganisms (GCM) 10K type strain sequencing project: providing services to taxonomists for standard genome sequencing and annotation.</title>
        <authorList>
            <consortium name="The Broad Institute Genomics Platform"/>
            <consortium name="The Broad Institute Genome Sequencing Center for Infectious Disease"/>
            <person name="Wu L."/>
            <person name="Ma J."/>
        </authorList>
    </citation>
    <scope>NUCLEOTIDE SEQUENCE [LARGE SCALE GENOMIC DNA]</scope>
    <source>
        <strain evidence="3">CGMCC 4.7426</strain>
    </source>
</reference>
<evidence type="ECO:0000313" key="2">
    <source>
        <dbReference type="EMBL" id="MFC4557778.1"/>
    </source>
</evidence>
<dbReference type="Pfam" id="PF01740">
    <property type="entry name" value="STAS"/>
    <property type="match status" value="1"/>
</dbReference>
<proteinExistence type="predicted"/>
<dbReference type="InterPro" id="IPR002645">
    <property type="entry name" value="STAS_dom"/>
</dbReference>
<feature type="domain" description="STAS" evidence="1">
    <location>
        <begin position="17"/>
        <end position="108"/>
    </location>
</feature>
<protein>
    <submittedName>
        <fullName evidence="2">STAS domain-containing protein</fullName>
    </submittedName>
</protein>
<dbReference type="Proteomes" id="UP001595989">
    <property type="component" value="Unassembled WGS sequence"/>
</dbReference>
<gene>
    <name evidence="2" type="ORF">ACFO3D_06090</name>
</gene>
<evidence type="ECO:0000313" key="3">
    <source>
        <dbReference type="Proteomes" id="UP001595989"/>
    </source>
</evidence>
<dbReference type="EMBL" id="JBHSFU010000004">
    <property type="protein sequence ID" value="MFC4557778.1"/>
    <property type="molecule type" value="Genomic_DNA"/>
</dbReference>
<dbReference type="CDD" id="cd07043">
    <property type="entry name" value="STAS_anti-anti-sigma_factors"/>
    <property type="match status" value="1"/>
</dbReference>